<dbReference type="EMBL" id="AWGJ01000014">
    <property type="protein sequence ID" value="ODN72759.1"/>
    <property type="molecule type" value="Genomic_DNA"/>
</dbReference>
<dbReference type="Pfam" id="PF19259">
    <property type="entry name" value="Ty3_capsid"/>
    <property type="match status" value="1"/>
</dbReference>
<dbReference type="GeneID" id="30159504"/>
<evidence type="ECO:0000256" key="1">
    <source>
        <dbReference type="SAM" id="MobiDB-lite"/>
    </source>
</evidence>
<organism evidence="3 4">
    <name type="scientific">Cryptococcus amylolentus CBS 6039</name>
    <dbReference type="NCBI Taxonomy" id="1295533"/>
    <lineage>
        <taxon>Eukaryota</taxon>
        <taxon>Fungi</taxon>
        <taxon>Dikarya</taxon>
        <taxon>Basidiomycota</taxon>
        <taxon>Agaricomycotina</taxon>
        <taxon>Tremellomycetes</taxon>
        <taxon>Tremellales</taxon>
        <taxon>Cryptococcaceae</taxon>
        <taxon>Cryptococcus</taxon>
    </lineage>
</organism>
<dbReference type="RefSeq" id="XP_018988700.1">
    <property type="nucleotide sequence ID" value="XM_019143037.1"/>
</dbReference>
<keyword evidence="4" id="KW-1185">Reference proteome</keyword>
<dbReference type="AlphaFoldDB" id="A0A1E3H8U7"/>
<reference evidence="3 4" key="1">
    <citation type="submission" date="2016-06" db="EMBL/GenBank/DDBJ databases">
        <title>Evolution of pathogenesis and genome organization in the Tremellales.</title>
        <authorList>
            <person name="Cuomo C."/>
            <person name="Litvintseva A."/>
            <person name="Heitman J."/>
            <person name="Chen Y."/>
            <person name="Sun S."/>
            <person name="Springer D."/>
            <person name="Dromer F."/>
            <person name="Young S."/>
            <person name="Zeng Q."/>
            <person name="Chapman S."/>
            <person name="Gujja S."/>
            <person name="Saif S."/>
            <person name="Birren B."/>
        </authorList>
    </citation>
    <scope>NUCLEOTIDE SEQUENCE [LARGE SCALE GENOMIC DNA]</scope>
    <source>
        <strain evidence="3 4">CBS 6039</strain>
    </source>
</reference>
<feature type="compositionally biased region" description="Polar residues" evidence="1">
    <location>
        <begin position="78"/>
        <end position="91"/>
    </location>
</feature>
<dbReference type="InterPro" id="IPR032567">
    <property type="entry name" value="RTL1-rel"/>
</dbReference>
<feature type="compositionally biased region" description="Polar residues" evidence="1">
    <location>
        <begin position="396"/>
        <end position="406"/>
    </location>
</feature>
<sequence length="470" mass="50898">MSTNNQEPPALRTRRRGALPTPSQEEEDVPGPIDGPGGASTGDAPQSSGPGGNGQTSVLPTDIPLPPPSPMLEPSINEEGNQNPNTINAQTPDPNNDDENYNEPSGSDLPSDNGQLNNAAGDNGPTSTTPAPPLLPPAATTAELIQLRTLEVLERLAATTARASTTPPAPTTYSPSPSRVLEPETITRDRVKVANAPEPFSGNRSKLEYFIANNRIYFDTYPNSFISDKEKITYMLTNIRGPVWASLQPYVNQEPRPFILQDLSAFISHLRRHWGTSDEKGNAKRSLRMLRQTGTADSFFVEFQRLTSILGWDSDSEALIDQAVEKMSEELQDELARAHFEPTTFSELMDWATTLDNRLRARAADKGSSVHKVKGESSSSYSASRSNRPVKPSAEYGNQSARTNATPSAASGSQSSQPREPLSADEKARRLKEGLCAYCGLPDHQVANCGLLRIKNERLAAAGKIPGRQA</sequence>
<dbReference type="Proteomes" id="UP000094065">
    <property type="component" value="Unassembled WGS sequence"/>
</dbReference>
<name>A0A1E3H8U7_9TREE</name>
<feature type="domain" description="Ty3 transposon capsid-like protein" evidence="2">
    <location>
        <begin position="196"/>
        <end position="353"/>
    </location>
</feature>
<dbReference type="PANTHER" id="PTHR15503">
    <property type="entry name" value="LDOC1 RELATED"/>
    <property type="match status" value="1"/>
</dbReference>
<feature type="region of interest" description="Disordered" evidence="1">
    <location>
        <begin position="159"/>
        <end position="183"/>
    </location>
</feature>
<evidence type="ECO:0000313" key="4">
    <source>
        <dbReference type="Proteomes" id="UP000094065"/>
    </source>
</evidence>
<feature type="region of interest" description="Disordered" evidence="1">
    <location>
        <begin position="363"/>
        <end position="426"/>
    </location>
</feature>
<feature type="region of interest" description="Disordered" evidence="1">
    <location>
        <begin position="1"/>
        <end position="137"/>
    </location>
</feature>
<dbReference type="PANTHER" id="PTHR15503:SF22">
    <property type="entry name" value="TRANSPOSON TY3-I GAG POLYPROTEIN"/>
    <property type="match status" value="1"/>
</dbReference>
<accession>A0A1E3H8U7</accession>
<dbReference type="OrthoDB" id="5552562at2759"/>
<proteinExistence type="predicted"/>
<feature type="compositionally biased region" description="Low complexity" evidence="1">
    <location>
        <begin position="159"/>
        <end position="178"/>
    </location>
</feature>
<evidence type="ECO:0000259" key="2">
    <source>
        <dbReference type="Pfam" id="PF19259"/>
    </source>
</evidence>
<feature type="compositionally biased region" description="Polar residues" evidence="1">
    <location>
        <begin position="108"/>
        <end position="120"/>
    </location>
</feature>
<protein>
    <recommendedName>
        <fullName evidence="2">Ty3 transposon capsid-like protein domain-containing protein</fullName>
    </recommendedName>
</protein>
<dbReference type="STRING" id="1295533.A0A1E3H8U7"/>
<gene>
    <name evidence="3" type="ORF">L202_08195</name>
</gene>
<feature type="compositionally biased region" description="Low complexity" evidence="1">
    <location>
        <begin position="377"/>
        <end position="386"/>
    </location>
</feature>
<feature type="compositionally biased region" description="Low complexity" evidence="1">
    <location>
        <begin position="407"/>
        <end position="418"/>
    </location>
</feature>
<comment type="caution">
    <text evidence="3">The sequence shown here is derived from an EMBL/GenBank/DDBJ whole genome shotgun (WGS) entry which is preliminary data.</text>
</comment>
<evidence type="ECO:0000313" key="3">
    <source>
        <dbReference type="EMBL" id="ODN72759.1"/>
    </source>
</evidence>
<dbReference type="InterPro" id="IPR045358">
    <property type="entry name" value="Ty3_capsid"/>
</dbReference>